<organism evidence="1 2">
    <name type="scientific">Streptomyces antibioticus</name>
    <dbReference type="NCBI Taxonomy" id="1890"/>
    <lineage>
        <taxon>Bacteria</taxon>
        <taxon>Bacillati</taxon>
        <taxon>Actinomycetota</taxon>
        <taxon>Actinomycetes</taxon>
        <taxon>Kitasatosporales</taxon>
        <taxon>Streptomycetaceae</taxon>
        <taxon>Streptomyces</taxon>
    </lineage>
</organism>
<dbReference type="EMBL" id="CP050692">
    <property type="protein sequence ID" value="QIT48398.1"/>
    <property type="molecule type" value="Genomic_DNA"/>
</dbReference>
<reference evidence="1 2" key="1">
    <citation type="submission" date="2020-03" db="EMBL/GenBank/DDBJ databases">
        <title>Is there a link between lipid content and antibiotic production in Streptomyces?</title>
        <authorList>
            <person name="David M."/>
            <person name="Lejeune C."/>
            <person name="Abreu S."/>
            <person name="Thibessard A."/>
            <person name="Leblond P."/>
            <person name="Chaminade P."/>
            <person name="Virolle M.-J."/>
        </authorList>
    </citation>
    <scope>NUCLEOTIDE SEQUENCE [LARGE SCALE GENOMIC DNA]</scope>
    <source>
        <strain evidence="1 2">DSM 41481</strain>
    </source>
</reference>
<accession>A0AAE7CQ65</accession>
<name>A0AAE7CQ65_STRAT</name>
<evidence type="ECO:0000313" key="1">
    <source>
        <dbReference type="EMBL" id="QIT48398.1"/>
    </source>
</evidence>
<evidence type="ECO:0000313" key="2">
    <source>
        <dbReference type="Proteomes" id="UP000502504"/>
    </source>
</evidence>
<proteinExistence type="predicted"/>
<protein>
    <submittedName>
        <fullName evidence="1">Uncharacterized protein</fullName>
    </submittedName>
</protein>
<dbReference type="AlphaFoldDB" id="A0AAE7CQ65"/>
<dbReference type="Proteomes" id="UP000502504">
    <property type="component" value="Chromosome"/>
</dbReference>
<dbReference type="RefSeq" id="WP_078636569.1">
    <property type="nucleotide sequence ID" value="NZ_CM007717.1"/>
</dbReference>
<sequence length="143" mass="16575">MSAVHRAECLYADSLPLPDTDPSARHRRQTLYTDRLVTPGITRAAVAALRRFLATPGRYLYMRRDYCACTRCDLECNPAAARDVLEGMLPLLPHYARRDLESLLAELDGELLHRTLPDVFAHREPWRRGAWWHERLYDTDDLL</sequence>
<gene>
    <name evidence="1" type="ORF">HCX60_36805</name>
</gene>